<sequence>MSAGQEKIIFTATEVASLKSYVSMAQDLPTEVDVIEGRYNTKKLNEKGLSASDMSELFKIIQRNANGWPSIQTDLIALMGKLLEFAELFKISGQGTIDILESIPGYKEFNAQVSGLSQEQINSLPLNSMREGYDPDLNKVEDIYNDLGIEVKKRRDEIEGIEARVSAYKRELSDEVLVAVTAKLNLVGSDPLDREIAELNKEIEKENLAVAENQKILDQMRSMSLWPEFTQIYIVRPAVSSAKKKRDQLIIKLGERNEIKSILENIKILLTGMEVIIAAALDAVRKIESIWTLTLDFARSSVLKITNATKMTKINSLVSMQKGALNDWRIVQDYMQSLKTAFES</sequence>
<dbReference type="EMBL" id="CP063073">
    <property type="protein sequence ID" value="QOQ73695.1"/>
    <property type="molecule type" value="Genomic_DNA"/>
</dbReference>
<reference evidence="2 3" key="1">
    <citation type="submission" date="2020-10" db="EMBL/GenBank/DDBJ databases">
        <title>High quality whole genome sequence of Pseudomonas poae PMA22.</title>
        <authorList>
            <person name="Hernandez J.G."/>
            <person name="Rodriguez P."/>
            <person name="Cuevas C."/>
            <person name="de la Calle F."/>
            <person name="Galan B."/>
            <person name="Garcia J.L."/>
        </authorList>
    </citation>
    <scope>NUCLEOTIDE SEQUENCE [LARGE SCALE GENOMIC DNA]</scope>
    <source>
        <strain evidence="2 3">PMA22</strain>
    </source>
</reference>
<feature type="coiled-coil region" evidence="1">
    <location>
        <begin position="151"/>
        <end position="216"/>
    </location>
</feature>
<keyword evidence="1" id="KW-0175">Coiled coil</keyword>
<evidence type="ECO:0000313" key="3">
    <source>
        <dbReference type="Proteomes" id="UP000594923"/>
    </source>
</evidence>
<dbReference type="RefSeq" id="WP_197625211.1">
    <property type="nucleotide sequence ID" value="NZ_CP063073.1"/>
</dbReference>
<name>A0A7M1KBN8_9PSED</name>
<proteinExistence type="predicted"/>
<gene>
    <name evidence="2" type="ORF">IMF22_19555</name>
</gene>
<dbReference type="Proteomes" id="UP000594923">
    <property type="component" value="Chromosome"/>
</dbReference>
<protein>
    <recommendedName>
        <fullName evidence="4">Alpha-xenorhabdolysin family binary toxin subunit B</fullName>
    </recommendedName>
</protein>
<dbReference type="AlphaFoldDB" id="A0A7M1KBN8"/>
<dbReference type="Gene3D" id="1.20.1170.10">
    <property type="match status" value="1"/>
</dbReference>
<dbReference type="SUPFAM" id="SSF58100">
    <property type="entry name" value="Bacterial hemolysins"/>
    <property type="match status" value="1"/>
</dbReference>
<evidence type="ECO:0008006" key="4">
    <source>
        <dbReference type="Google" id="ProtNLM"/>
    </source>
</evidence>
<organism evidence="2 3">
    <name type="scientific">Pseudomonas poae</name>
    <dbReference type="NCBI Taxonomy" id="200451"/>
    <lineage>
        <taxon>Bacteria</taxon>
        <taxon>Pseudomonadati</taxon>
        <taxon>Pseudomonadota</taxon>
        <taxon>Gammaproteobacteria</taxon>
        <taxon>Pseudomonadales</taxon>
        <taxon>Pseudomonadaceae</taxon>
        <taxon>Pseudomonas</taxon>
    </lineage>
</organism>
<evidence type="ECO:0000313" key="2">
    <source>
        <dbReference type="EMBL" id="QOQ73695.1"/>
    </source>
</evidence>
<accession>A0A7M1KBN8</accession>
<evidence type="ECO:0000256" key="1">
    <source>
        <dbReference type="SAM" id="Coils"/>
    </source>
</evidence>